<comment type="similarity">
    <text evidence="1">Belongs to the phD/YefM antitoxin family.</text>
</comment>
<accession>A0A2M6Z318</accession>
<evidence type="ECO:0000313" key="4">
    <source>
        <dbReference type="Proteomes" id="UP000228777"/>
    </source>
</evidence>
<gene>
    <name evidence="3" type="ORF">COS93_01775</name>
</gene>
<evidence type="ECO:0008006" key="5">
    <source>
        <dbReference type="Google" id="ProtNLM"/>
    </source>
</evidence>
<dbReference type="EMBL" id="PEWP01000034">
    <property type="protein sequence ID" value="PIU46717.1"/>
    <property type="molecule type" value="Genomic_DNA"/>
</dbReference>
<sequence>MDLEEIKKFINSEGEKIILIENGKPVLVVMKYNDYKNKFFKENNSGEIFDEQTQTEDKNDLTIEDLPF</sequence>
<evidence type="ECO:0000313" key="3">
    <source>
        <dbReference type="EMBL" id="PIU46717.1"/>
    </source>
</evidence>
<comment type="caution">
    <text evidence="3">The sequence shown here is derived from an EMBL/GenBank/DDBJ whole genome shotgun (WGS) entry which is preliminary data.</text>
</comment>
<feature type="region of interest" description="Disordered" evidence="2">
    <location>
        <begin position="48"/>
        <end position="68"/>
    </location>
</feature>
<dbReference type="AlphaFoldDB" id="A0A2M6Z318"/>
<dbReference type="Proteomes" id="UP000228777">
    <property type="component" value="Unassembled WGS sequence"/>
</dbReference>
<proteinExistence type="inferred from homology"/>
<evidence type="ECO:0000256" key="1">
    <source>
        <dbReference type="ARBA" id="ARBA00009981"/>
    </source>
</evidence>
<organism evidence="3 4">
    <name type="scientific">bacterium (Candidatus Gribaldobacteria) CG07_land_8_20_14_0_80_33_18</name>
    <dbReference type="NCBI Taxonomy" id="2014272"/>
    <lineage>
        <taxon>Bacteria</taxon>
        <taxon>Candidatus Gribaldobacteria</taxon>
    </lineage>
</organism>
<dbReference type="SUPFAM" id="SSF143120">
    <property type="entry name" value="YefM-like"/>
    <property type="match status" value="1"/>
</dbReference>
<evidence type="ECO:0000256" key="2">
    <source>
        <dbReference type="SAM" id="MobiDB-lite"/>
    </source>
</evidence>
<name>A0A2M6Z318_9BACT</name>
<dbReference type="InterPro" id="IPR036165">
    <property type="entry name" value="YefM-like_sf"/>
</dbReference>
<protein>
    <recommendedName>
        <fullName evidence="5">Prevent-host-death protein</fullName>
    </recommendedName>
</protein>
<reference evidence="4" key="1">
    <citation type="submission" date="2017-09" db="EMBL/GenBank/DDBJ databases">
        <title>Depth-based differentiation of microbial function through sediment-hosted aquifers and enrichment of novel symbionts in the deep terrestrial subsurface.</title>
        <authorList>
            <person name="Probst A.J."/>
            <person name="Ladd B."/>
            <person name="Jarett J.K."/>
            <person name="Geller-Mcgrath D.E."/>
            <person name="Sieber C.M.K."/>
            <person name="Emerson J.B."/>
            <person name="Anantharaman K."/>
            <person name="Thomas B.C."/>
            <person name="Malmstrom R."/>
            <person name="Stieglmeier M."/>
            <person name="Klingl A."/>
            <person name="Woyke T."/>
            <person name="Ryan C.M."/>
            <person name="Banfield J.F."/>
        </authorList>
    </citation>
    <scope>NUCLEOTIDE SEQUENCE [LARGE SCALE GENOMIC DNA]</scope>
</reference>